<evidence type="ECO:0000256" key="2">
    <source>
        <dbReference type="ARBA" id="ARBA00022737"/>
    </source>
</evidence>
<keyword evidence="1" id="KW-0433">Leucine-rich repeat</keyword>
<dbReference type="InterPro" id="IPR001611">
    <property type="entry name" value="Leu-rich_rpt"/>
</dbReference>
<sequence length="857" mass="99476">MATTKSKKVTILGKRYDEYTSYGKHYTEDIFSFSLDDYKNFSFEKICDQLSVLKNLTKLEIIYPYISEGPNVITIDKNILKLKSLNQLKIKGKKNSEIVIEDFNCPHVFRSLELDASNIFIKNKTLNFHQLDISASENIEFHPECSFQLAERVKILGKVNELPLDLFYAENLKNLYIGGTDFQTAPNDAKLPLLETLSIFQNDQLDNINPLLINASNLEELSLSYTSITHLPEEVQFNSLHKLSIYINPNLTVLPAKLLYSENLETIKIEKTPIESLEHCFTDKVNYSLKTLVIQDTNIEVLPAALLNGKHQLRNYLELRNNKLKSIPSQLINTTSIHQFNGGGNPFERFDVPLEENNSLWGFDIDGHQFKTIDENLFQLKGISSLNIQSEKLSDISRIHEFSSIKFLDINLSVVEKGWDDLFKLKKMSSVDTHKMAGIVCSILSNDIKKRLIKLILEDVPYEKYSNFELIHSLCISNDHIKKDAESELKRRVSAPLIINKESLFYIMGKNSESKSAIKEKLSTINIEVKARYSKDVTHLIVGKMPKEVLKFEENQVDQCTLCDENSITKYQNTIAPTYLMEDDKQLIENLNQLLDSDEYANLNIAIELMKSGGIPPVLFEKVFYVMHYHTNYKRLLPLLEKYAPNEYLEVLKVKLKTKRYFYIENEFRYLIRSKFEKVMTSEQITAFTTFQYRKNKMGTETIFWHAPLFSEIRKEVFLDLNLIGKEEIDWVSFNKGRYYSLPIPKDLPHFSKIKRFSMSYKKRKLIFLQDNLFEYFKDLEELYLSGLSLDSFDLNDKEVKALSKLKKLDLSDNDIKCLPPRLKELKSLKELKITGNQLSETYEELKEALPNCEIQC</sequence>
<dbReference type="SUPFAM" id="SSF52058">
    <property type="entry name" value="L domain-like"/>
    <property type="match status" value="1"/>
</dbReference>
<protein>
    <submittedName>
        <fullName evidence="3">Leucine-rich repeat domain-containing protein</fullName>
    </submittedName>
</protein>
<dbReference type="Gene3D" id="3.80.10.10">
    <property type="entry name" value="Ribonuclease Inhibitor"/>
    <property type="match status" value="2"/>
</dbReference>
<gene>
    <name evidence="3" type="ORF">HHU12_32585</name>
</gene>
<comment type="caution">
    <text evidence="3">The sequence shown here is derived from an EMBL/GenBank/DDBJ whole genome shotgun (WGS) entry which is preliminary data.</text>
</comment>
<evidence type="ECO:0000313" key="3">
    <source>
        <dbReference type="EMBL" id="NME72741.1"/>
    </source>
</evidence>
<dbReference type="Pfam" id="PF12799">
    <property type="entry name" value="LRR_4"/>
    <property type="match status" value="1"/>
</dbReference>
<dbReference type="PROSITE" id="PS51450">
    <property type="entry name" value="LRR"/>
    <property type="match status" value="1"/>
</dbReference>
<dbReference type="GO" id="GO:0005737">
    <property type="term" value="C:cytoplasm"/>
    <property type="evidence" value="ECO:0007669"/>
    <property type="project" value="TreeGrafter"/>
</dbReference>
<dbReference type="InterPro" id="IPR025875">
    <property type="entry name" value="Leu-rich_rpt_4"/>
</dbReference>
<keyword evidence="4" id="KW-1185">Reference proteome</keyword>
<evidence type="ECO:0000313" key="4">
    <source>
        <dbReference type="Proteomes" id="UP000576082"/>
    </source>
</evidence>
<dbReference type="InterPro" id="IPR032675">
    <property type="entry name" value="LRR_dom_sf"/>
</dbReference>
<reference evidence="3 4" key="1">
    <citation type="submission" date="2020-04" db="EMBL/GenBank/DDBJ databases">
        <title>Flammeovirga sp. SR4, a novel species isolated from seawater.</title>
        <authorList>
            <person name="Wang X."/>
        </authorList>
    </citation>
    <scope>NUCLEOTIDE SEQUENCE [LARGE SCALE GENOMIC DNA]</scope>
    <source>
        <strain evidence="3 4">ATCC 23126</strain>
    </source>
</reference>
<accession>A0A7X9S1V0</accession>
<dbReference type="Proteomes" id="UP000576082">
    <property type="component" value="Unassembled WGS sequence"/>
</dbReference>
<dbReference type="InterPro" id="IPR050216">
    <property type="entry name" value="LRR_domain-containing"/>
</dbReference>
<dbReference type="RefSeq" id="WP_169660912.1">
    <property type="nucleotide sequence ID" value="NZ_JABANE010000202.1"/>
</dbReference>
<evidence type="ECO:0000256" key="1">
    <source>
        <dbReference type="ARBA" id="ARBA00022614"/>
    </source>
</evidence>
<organism evidence="3 4">
    <name type="scientific">Flammeovirga aprica JL-4</name>
    <dbReference type="NCBI Taxonomy" id="694437"/>
    <lineage>
        <taxon>Bacteria</taxon>
        <taxon>Pseudomonadati</taxon>
        <taxon>Bacteroidota</taxon>
        <taxon>Cytophagia</taxon>
        <taxon>Cytophagales</taxon>
        <taxon>Flammeovirgaceae</taxon>
        <taxon>Flammeovirga</taxon>
    </lineage>
</organism>
<dbReference type="PANTHER" id="PTHR48051">
    <property type="match status" value="1"/>
</dbReference>
<name>A0A7X9S1V0_9BACT</name>
<dbReference type="AlphaFoldDB" id="A0A7X9S1V0"/>
<dbReference type="SUPFAM" id="SSF52075">
    <property type="entry name" value="Outer arm dynein light chain 1"/>
    <property type="match status" value="1"/>
</dbReference>
<proteinExistence type="predicted"/>
<dbReference type="EMBL" id="JABANE010000202">
    <property type="protein sequence ID" value="NME72741.1"/>
    <property type="molecule type" value="Genomic_DNA"/>
</dbReference>
<keyword evidence="2" id="KW-0677">Repeat</keyword>
<dbReference type="PANTHER" id="PTHR48051:SF1">
    <property type="entry name" value="RAS SUPPRESSOR PROTEIN 1"/>
    <property type="match status" value="1"/>
</dbReference>